<dbReference type="GO" id="GO:0006364">
    <property type="term" value="P:rRNA processing"/>
    <property type="evidence" value="ECO:0007669"/>
    <property type="project" value="UniProtKB-KW"/>
</dbReference>
<name>A0AAE3IGZ9_9FIRM</name>
<evidence type="ECO:0000256" key="5">
    <source>
        <dbReference type="ARBA" id="ARBA00022679"/>
    </source>
</evidence>
<evidence type="ECO:0000256" key="7">
    <source>
        <dbReference type="ARBA" id="ARBA00022884"/>
    </source>
</evidence>
<comment type="caution">
    <text evidence="10">The sequence shown here is derived from an EMBL/GenBank/DDBJ whole genome shotgun (WGS) entry which is preliminary data.</text>
</comment>
<dbReference type="Pfam" id="PF17785">
    <property type="entry name" value="PUA_3"/>
    <property type="match status" value="1"/>
</dbReference>
<accession>A0AAE3IGZ9</accession>
<dbReference type="InterPro" id="IPR019614">
    <property type="entry name" value="SAM-dep_methyl-trfase"/>
</dbReference>
<feature type="domain" description="PUA" evidence="9">
    <location>
        <begin position="8"/>
        <end position="93"/>
    </location>
</feature>
<dbReference type="Pfam" id="PF10672">
    <property type="entry name" value="Methyltrans_SAM"/>
    <property type="match status" value="1"/>
</dbReference>
<keyword evidence="3" id="KW-0698">rRNA processing</keyword>
<dbReference type="CDD" id="cd21153">
    <property type="entry name" value="PUA_RlmI"/>
    <property type="match status" value="1"/>
</dbReference>
<keyword evidence="4 10" id="KW-0489">Methyltransferase</keyword>
<keyword evidence="5" id="KW-0808">Transferase</keyword>
<evidence type="ECO:0000256" key="2">
    <source>
        <dbReference type="ARBA" id="ARBA00022490"/>
    </source>
</evidence>
<dbReference type="PANTHER" id="PTHR42873">
    <property type="entry name" value="RIBOSOMAL RNA LARGE SUBUNIT METHYLTRANSFERASE"/>
    <property type="match status" value="1"/>
</dbReference>
<dbReference type="SUPFAM" id="SSF53335">
    <property type="entry name" value="S-adenosyl-L-methionine-dependent methyltransferases"/>
    <property type="match status" value="1"/>
</dbReference>
<dbReference type="GO" id="GO:0003723">
    <property type="term" value="F:RNA binding"/>
    <property type="evidence" value="ECO:0007669"/>
    <property type="project" value="UniProtKB-KW"/>
</dbReference>
<evidence type="ECO:0000313" key="11">
    <source>
        <dbReference type="Proteomes" id="UP001208131"/>
    </source>
</evidence>
<evidence type="ECO:0000313" key="10">
    <source>
        <dbReference type="EMBL" id="MCU6705127.1"/>
    </source>
</evidence>
<comment type="similarity">
    <text evidence="8">Belongs to the methyltransferase superfamily. RlmI family.</text>
</comment>
<dbReference type="CDD" id="cd11572">
    <property type="entry name" value="RlmI_M_like"/>
    <property type="match status" value="1"/>
</dbReference>
<proteinExistence type="inferred from homology"/>
<dbReference type="InterPro" id="IPR041532">
    <property type="entry name" value="RlmI-like_PUA"/>
</dbReference>
<dbReference type="EMBL" id="JAOQJZ010000003">
    <property type="protein sequence ID" value="MCU6705127.1"/>
    <property type="molecule type" value="Genomic_DNA"/>
</dbReference>
<dbReference type="Gene3D" id="3.40.50.150">
    <property type="entry name" value="Vaccinia Virus protein VP39"/>
    <property type="match status" value="1"/>
</dbReference>
<evidence type="ECO:0000256" key="1">
    <source>
        <dbReference type="ARBA" id="ARBA00004496"/>
    </source>
</evidence>
<dbReference type="GO" id="GO:0008168">
    <property type="term" value="F:methyltransferase activity"/>
    <property type="evidence" value="ECO:0007669"/>
    <property type="project" value="UniProtKB-KW"/>
</dbReference>
<dbReference type="InterPro" id="IPR015947">
    <property type="entry name" value="PUA-like_sf"/>
</dbReference>
<dbReference type="SUPFAM" id="SSF88697">
    <property type="entry name" value="PUA domain-like"/>
    <property type="match status" value="1"/>
</dbReference>
<dbReference type="GO" id="GO:0005737">
    <property type="term" value="C:cytoplasm"/>
    <property type="evidence" value="ECO:0007669"/>
    <property type="project" value="UniProtKB-SubCell"/>
</dbReference>
<organism evidence="10 11">
    <name type="scientific">Hominimerdicola aceti</name>
    <dbReference type="NCBI Taxonomy" id="2981726"/>
    <lineage>
        <taxon>Bacteria</taxon>
        <taxon>Bacillati</taxon>
        <taxon>Bacillota</taxon>
        <taxon>Clostridia</taxon>
        <taxon>Eubacteriales</taxon>
        <taxon>Oscillospiraceae</taxon>
        <taxon>Hominimerdicola</taxon>
    </lineage>
</organism>
<keyword evidence="11" id="KW-1185">Reference proteome</keyword>
<keyword evidence="2" id="KW-0963">Cytoplasm</keyword>
<comment type="subcellular location">
    <subcellularLocation>
        <location evidence="1">Cytoplasm</location>
    </subcellularLocation>
</comment>
<dbReference type="Proteomes" id="UP001208131">
    <property type="component" value="Unassembled WGS sequence"/>
</dbReference>
<sequence length="408" mass="46356">MKSKRIYPAFTISKKGEMSLKNGHPWVYCDELRNEPEGLKNGELCDVFSEKGSYLGTGFLSLNSKIRIRILSDNANENFSENFFRRRIRYAIDYRKTVMGDDFSACRLIFGEADGMPGLTIDKYGDILVSQVLSYGMDMIKDMIFRLLVEELEKDGVKVSGIMERNDVAIRKLEGLEQYKGWYRAEFLPEPPPNITEITENGIRYEVDVENGQKTGFFLDQKYNRLAVSKIAKGKKVLDCFTHTGSFALNAAMGGARHVTAVDVSQFAVDTARENAERNGLTDRMDFLCADVFDLLPKLLEEKADYDMIILDPPAFTKSRKTVGSAERGYKEINYRAMRLLPRGGYLATCSCSHFMENRLFVKMVMSAAKDAGVQLKLIEARQQAPDHPILLNVPETDYLKFYLFQVV</sequence>
<dbReference type="RefSeq" id="WP_267300545.1">
    <property type="nucleotide sequence ID" value="NZ_JAOQJZ010000003.1"/>
</dbReference>
<evidence type="ECO:0000259" key="9">
    <source>
        <dbReference type="SMART" id="SM00359"/>
    </source>
</evidence>
<dbReference type="InterPro" id="IPR036974">
    <property type="entry name" value="PUA_sf"/>
</dbReference>
<evidence type="ECO:0000256" key="6">
    <source>
        <dbReference type="ARBA" id="ARBA00022691"/>
    </source>
</evidence>
<keyword evidence="7" id="KW-0694">RNA-binding</keyword>
<evidence type="ECO:0000256" key="8">
    <source>
        <dbReference type="ARBA" id="ARBA00038091"/>
    </source>
</evidence>
<dbReference type="Gene3D" id="3.30.750.80">
    <property type="entry name" value="RNA methyltransferase domain (HRMD) like"/>
    <property type="match status" value="1"/>
</dbReference>
<dbReference type="Gene3D" id="2.30.130.10">
    <property type="entry name" value="PUA domain"/>
    <property type="match status" value="1"/>
</dbReference>
<dbReference type="AlphaFoldDB" id="A0AAE3IGZ9"/>
<dbReference type="SMART" id="SM00359">
    <property type="entry name" value="PUA"/>
    <property type="match status" value="1"/>
</dbReference>
<evidence type="ECO:0000256" key="3">
    <source>
        <dbReference type="ARBA" id="ARBA00022552"/>
    </source>
</evidence>
<dbReference type="CDD" id="cd02440">
    <property type="entry name" value="AdoMet_MTases"/>
    <property type="match status" value="1"/>
</dbReference>
<evidence type="ECO:0000256" key="4">
    <source>
        <dbReference type="ARBA" id="ARBA00022603"/>
    </source>
</evidence>
<dbReference type="PROSITE" id="PS50890">
    <property type="entry name" value="PUA"/>
    <property type="match status" value="1"/>
</dbReference>
<dbReference type="InterPro" id="IPR002478">
    <property type="entry name" value="PUA"/>
</dbReference>
<dbReference type="InterPro" id="IPR029063">
    <property type="entry name" value="SAM-dependent_MTases_sf"/>
</dbReference>
<reference evidence="10 11" key="1">
    <citation type="journal article" date="2021" name="ISME Commun">
        <title>Automated analysis of genomic sequences facilitates high-throughput and comprehensive description of bacteria.</title>
        <authorList>
            <person name="Hitch T.C.A."/>
        </authorList>
    </citation>
    <scope>NUCLEOTIDE SEQUENCE [LARGE SCALE GENOMIC DNA]</scope>
    <source>
        <strain evidence="10 11">Sanger_31</strain>
    </source>
</reference>
<dbReference type="PANTHER" id="PTHR42873:SF1">
    <property type="entry name" value="S-ADENOSYLMETHIONINE-DEPENDENT METHYLTRANSFERASE DOMAIN-CONTAINING PROTEIN"/>
    <property type="match status" value="1"/>
</dbReference>
<dbReference type="GO" id="GO:0032259">
    <property type="term" value="P:methylation"/>
    <property type="evidence" value="ECO:0007669"/>
    <property type="project" value="UniProtKB-KW"/>
</dbReference>
<keyword evidence="6" id="KW-0949">S-adenosyl-L-methionine</keyword>
<gene>
    <name evidence="10" type="ORF">OCV57_04200</name>
</gene>
<protein>
    <submittedName>
        <fullName evidence="10">Class I SAM-dependent rRNA methyltransferase</fullName>
    </submittedName>
</protein>